<evidence type="ECO:0000313" key="1">
    <source>
        <dbReference type="EMBL" id="HAR56595.1"/>
    </source>
</evidence>
<dbReference type="AlphaFoldDB" id="A0A348WPY3"/>
<protein>
    <submittedName>
        <fullName evidence="1">Uncharacterized protein</fullName>
    </submittedName>
</protein>
<evidence type="ECO:0000313" key="2">
    <source>
        <dbReference type="Proteomes" id="UP000262878"/>
    </source>
</evidence>
<dbReference type="EMBL" id="DMUP01000171">
    <property type="protein sequence ID" value="HAR56595.1"/>
    <property type="molecule type" value="Genomic_DNA"/>
</dbReference>
<proteinExistence type="predicted"/>
<comment type="caution">
    <text evidence="1">The sequence shown here is derived from an EMBL/GenBank/DDBJ whole genome shotgun (WGS) entry which is preliminary data.</text>
</comment>
<accession>A0A348WPY3</accession>
<organism evidence="1 2">
    <name type="scientific">Idiomarina baltica</name>
    <dbReference type="NCBI Taxonomy" id="190892"/>
    <lineage>
        <taxon>Bacteria</taxon>
        <taxon>Pseudomonadati</taxon>
        <taxon>Pseudomonadota</taxon>
        <taxon>Gammaproteobacteria</taxon>
        <taxon>Alteromonadales</taxon>
        <taxon>Idiomarinaceae</taxon>
        <taxon>Idiomarina</taxon>
    </lineage>
</organism>
<dbReference type="Proteomes" id="UP000262878">
    <property type="component" value="Unassembled WGS sequence"/>
</dbReference>
<name>A0A348WPY3_9GAMM</name>
<sequence>MTLDDAGACSIFISALAITFADTTKPATIEIKRFIILTPNLEAYLMSRTRVSKGCITVKLFLL</sequence>
<gene>
    <name evidence="1" type="ORF">DCR58_07400</name>
</gene>
<reference evidence="1 2" key="1">
    <citation type="journal article" date="2018" name="Nat. Biotechnol.">
        <title>A standardized bacterial taxonomy based on genome phylogeny substantially revises the tree of life.</title>
        <authorList>
            <person name="Parks D.H."/>
            <person name="Chuvochina M."/>
            <person name="Waite D.W."/>
            <person name="Rinke C."/>
            <person name="Skarshewski A."/>
            <person name="Chaumeil P.A."/>
            <person name="Hugenholtz P."/>
        </authorList>
    </citation>
    <scope>NUCLEOTIDE SEQUENCE [LARGE SCALE GENOMIC DNA]</scope>
    <source>
        <strain evidence="1">UBA9360</strain>
    </source>
</reference>